<dbReference type="OrthoDB" id="5965812at2"/>
<dbReference type="PROSITE" id="PS50005">
    <property type="entry name" value="TPR"/>
    <property type="match status" value="1"/>
</dbReference>
<dbReference type="PANTHER" id="PTHR44227:SF3">
    <property type="entry name" value="PROTEIN O-MANNOSYL-TRANSFERASE TMTC4"/>
    <property type="match status" value="1"/>
</dbReference>
<dbReference type="RefSeq" id="WP_043797902.1">
    <property type="nucleotide sequence ID" value="NZ_AUFF01000008.1"/>
</dbReference>
<reference evidence="5 6" key="1">
    <citation type="submission" date="2013-09" db="EMBL/GenBank/DDBJ databases">
        <title>Genome sequencing of Arenimonas composti.</title>
        <authorList>
            <person name="Chen F."/>
            <person name="Wang G."/>
        </authorList>
    </citation>
    <scope>NUCLEOTIDE SEQUENCE [LARGE SCALE GENOMIC DNA]</scope>
    <source>
        <strain evidence="5 6">TR7-09</strain>
    </source>
</reference>
<evidence type="ECO:0000256" key="2">
    <source>
        <dbReference type="ARBA" id="ARBA00022803"/>
    </source>
</evidence>
<feature type="transmembrane region" description="Helical" evidence="4">
    <location>
        <begin position="84"/>
        <end position="103"/>
    </location>
</feature>
<evidence type="ECO:0000313" key="6">
    <source>
        <dbReference type="Proteomes" id="UP000029391"/>
    </source>
</evidence>
<dbReference type="Gene3D" id="1.25.40.10">
    <property type="entry name" value="Tetratricopeptide repeat domain"/>
    <property type="match status" value="1"/>
</dbReference>
<dbReference type="InterPro" id="IPR019734">
    <property type="entry name" value="TPR_rpt"/>
</dbReference>
<feature type="transmembrane region" description="Helical" evidence="4">
    <location>
        <begin position="294"/>
        <end position="313"/>
    </location>
</feature>
<keyword evidence="4" id="KW-0812">Transmembrane</keyword>
<dbReference type="InterPro" id="IPR052346">
    <property type="entry name" value="O-mannosyl-transferase_TMTC"/>
</dbReference>
<evidence type="ECO:0000256" key="4">
    <source>
        <dbReference type="SAM" id="Phobius"/>
    </source>
</evidence>
<name>A0A091BCA0_9GAMM</name>
<dbReference type="EMBL" id="AWXU01000040">
    <property type="protein sequence ID" value="KFN49157.1"/>
    <property type="molecule type" value="Genomic_DNA"/>
</dbReference>
<sequence length="471" mass="50029">MTRSAPGPRRWPPPAGAAALVLAVIAAYTGALAGPFQFDDWWSIVDNPSVHSLSGWWQALPGIRPLLKLVNTLNWLATPHASGFRVVAIVLHATNALLLWALLRRWLPVLAPRSPRPAFAAFAVALLFALHPAATEVVTYASGRSLLLSTTCMLAMLLAMPGPHTAAHTAPNAGAKPRRGSGVLAAAWFAAALAVRETAVVAPLAWLLLARCGGLGWRQALRPLAASAGVLAVAAIALAATPGYHVFFARSLEARPPGEQLLGQLEAHAWLLSAPLPGRVLDIDPDLQVPAALAARHLLLLAGLAGTTAIAWWQRRQRPWIGFALAWYLLMLAPANSLLPRFDLGNDRHLYPALAGPLLLPALMLAALRLRAAAALLAILALAAGLRTGQRNHDYRSELALWQATITTSPGKARAWTNLGIARREAGDDDGAAAAWRCALALDPDYRQAAWNLATLAPRSAAVDPGCPQQR</sequence>
<feature type="transmembrane region" description="Helical" evidence="4">
    <location>
        <begin position="221"/>
        <end position="240"/>
    </location>
</feature>
<feature type="transmembrane region" description="Helical" evidence="4">
    <location>
        <begin position="186"/>
        <end position="209"/>
    </location>
</feature>
<dbReference type="STRING" id="1121013.GCA_000426365_02408"/>
<keyword evidence="4" id="KW-1133">Transmembrane helix</keyword>
<evidence type="ECO:0000256" key="1">
    <source>
        <dbReference type="ARBA" id="ARBA00022737"/>
    </source>
</evidence>
<feature type="transmembrane region" description="Helical" evidence="4">
    <location>
        <begin position="320"/>
        <end position="339"/>
    </location>
</feature>
<dbReference type="AlphaFoldDB" id="A0A091BCA0"/>
<organism evidence="5 6">
    <name type="scientific">Arenimonas composti TR7-09 = DSM 18010</name>
    <dbReference type="NCBI Taxonomy" id="1121013"/>
    <lineage>
        <taxon>Bacteria</taxon>
        <taxon>Pseudomonadati</taxon>
        <taxon>Pseudomonadota</taxon>
        <taxon>Gammaproteobacteria</taxon>
        <taxon>Lysobacterales</taxon>
        <taxon>Lysobacteraceae</taxon>
        <taxon>Arenimonas</taxon>
    </lineage>
</organism>
<feature type="transmembrane region" description="Helical" evidence="4">
    <location>
        <begin position="359"/>
        <end position="386"/>
    </location>
</feature>
<keyword evidence="6" id="KW-1185">Reference proteome</keyword>
<gene>
    <name evidence="5" type="ORF">P873_11930</name>
</gene>
<evidence type="ECO:0000256" key="3">
    <source>
        <dbReference type="PROSITE-ProRule" id="PRU00339"/>
    </source>
</evidence>
<keyword evidence="4" id="KW-0472">Membrane</keyword>
<dbReference type="PANTHER" id="PTHR44227">
    <property type="match status" value="1"/>
</dbReference>
<feature type="transmembrane region" description="Helical" evidence="4">
    <location>
        <begin position="115"/>
        <end position="134"/>
    </location>
</feature>
<evidence type="ECO:0000313" key="5">
    <source>
        <dbReference type="EMBL" id="KFN49157.1"/>
    </source>
</evidence>
<proteinExistence type="predicted"/>
<protein>
    <submittedName>
        <fullName evidence="5">Uncharacterized protein</fullName>
    </submittedName>
</protein>
<dbReference type="SMART" id="SM00028">
    <property type="entry name" value="TPR"/>
    <property type="match status" value="1"/>
</dbReference>
<dbReference type="SUPFAM" id="SSF48452">
    <property type="entry name" value="TPR-like"/>
    <property type="match status" value="1"/>
</dbReference>
<dbReference type="InterPro" id="IPR011990">
    <property type="entry name" value="TPR-like_helical_dom_sf"/>
</dbReference>
<feature type="transmembrane region" description="Helical" evidence="4">
    <location>
        <begin position="146"/>
        <end position="166"/>
    </location>
</feature>
<dbReference type="Proteomes" id="UP000029391">
    <property type="component" value="Unassembled WGS sequence"/>
</dbReference>
<keyword evidence="1" id="KW-0677">Repeat</keyword>
<dbReference type="eggNOG" id="COG0457">
    <property type="taxonomic scope" value="Bacteria"/>
</dbReference>
<comment type="caution">
    <text evidence="5">The sequence shown here is derived from an EMBL/GenBank/DDBJ whole genome shotgun (WGS) entry which is preliminary data.</text>
</comment>
<accession>A0A091BCA0</accession>
<keyword evidence="2 3" id="KW-0802">TPR repeat</keyword>
<feature type="repeat" description="TPR" evidence="3">
    <location>
        <begin position="413"/>
        <end position="446"/>
    </location>
</feature>